<dbReference type="AlphaFoldDB" id="F4QS34"/>
<dbReference type="HOGENOM" id="CLU_3339393_0_0_5"/>
<reference evidence="2" key="1">
    <citation type="submission" date="2011-03" db="EMBL/GenBank/DDBJ databases">
        <title>Draft genome sequence of Brevundimonas diminuta.</title>
        <authorList>
            <person name="Brown P.J.B."/>
            <person name="Buechlein A."/>
            <person name="Hemmerich C."/>
            <person name="Brun Y.V."/>
        </authorList>
    </citation>
    <scope>NUCLEOTIDE SEQUENCE [LARGE SCALE GENOMIC DNA]</scope>
    <source>
        <strain evidence="2">C19</strain>
    </source>
</reference>
<proteinExistence type="predicted"/>
<gene>
    <name evidence="1" type="ORF">ABI_39700</name>
</gene>
<sequence>MSAIGPRKYKKGACPGAAFRTGRQIRITVPNIDMRWL</sequence>
<dbReference type="Proteomes" id="UP000006512">
    <property type="component" value="Unassembled WGS sequence"/>
</dbReference>
<name>F4QS34_9CAUL</name>
<accession>F4QS34</accession>
<dbReference type="EMBL" id="GL883080">
    <property type="protein sequence ID" value="EGF89554.1"/>
    <property type="molecule type" value="Genomic_DNA"/>
</dbReference>
<organism evidence="1 2">
    <name type="scientific">Asticcacaulis biprosthecium C19</name>
    <dbReference type="NCBI Taxonomy" id="715226"/>
    <lineage>
        <taxon>Bacteria</taxon>
        <taxon>Pseudomonadati</taxon>
        <taxon>Pseudomonadota</taxon>
        <taxon>Alphaproteobacteria</taxon>
        <taxon>Caulobacterales</taxon>
        <taxon>Caulobacteraceae</taxon>
        <taxon>Asticcacaulis</taxon>
    </lineage>
</organism>
<keyword evidence="2" id="KW-1185">Reference proteome</keyword>
<evidence type="ECO:0000313" key="1">
    <source>
        <dbReference type="EMBL" id="EGF89554.1"/>
    </source>
</evidence>
<protein>
    <submittedName>
        <fullName evidence="1">Uncharacterized protein</fullName>
    </submittedName>
</protein>
<evidence type="ECO:0000313" key="2">
    <source>
        <dbReference type="Proteomes" id="UP000006512"/>
    </source>
</evidence>